<dbReference type="RefSeq" id="WP_107937925.1">
    <property type="nucleotide sequence ID" value="NZ_CP085009.1"/>
</dbReference>
<name>A0A318T8R8_9BACL</name>
<dbReference type="EMBL" id="QJTJ01000075">
    <property type="protein sequence ID" value="PYF01431.1"/>
    <property type="molecule type" value="Genomic_DNA"/>
</dbReference>
<evidence type="ECO:0000313" key="2">
    <source>
        <dbReference type="Proteomes" id="UP000247416"/>
    </source>
</evidence>
<gene>
    <name evidence="1" type="ORF">BJ095_1752</name>
</gene>
<protein>
    <submittedName>
        <fullName evidence="1">Uncharacterized protein</fullName>
    </submittedName>
</protein>
<dbReference type="OrthoDB" id="2915149at2"/>
<dbReference type="Proteomes" id="UP000247416">
    <property type="component" value="Unassembled WGS sequence"/>
</dbReference>
<reference evidence="1 2" key="1">
    <citation type="submission" date="2018-06" db="EMBL/GenBank/DDBJ databases">
        <title>Genomic Encyclopedia of Archaeal and Bacterial Type Strains, Phase II (KMG-II): from individual species to whole genera.</title>
        <authorList>
            <person name="Goeker M."/>
        </authorList>
    </citation>
    <scope>NUCLEOTIDE SEQUENCE [LARGE SCALE GENOMIC DNA]</scope>
    <source>
        <strain evidence="1 2">KACC 16626</strain>
    </source>
</reference>
<comment type="caution">
    <text evidence="1">The sequence shown here is derived from an EMBL/GenBank/DDBJ whole genome shotgun (WGS) entry which is preliminary data.</text>
</comment>
<proteinExistence type="predicted"/>
<dbReference type="AlphaFoldDB" id="A0A318T8R8"/>
<sequence length="85" mass="9852">MLFQWADISSKQNIDLIDTITTGKRRNEIVNQLFNDMFSDNPHAAYLNINRQEKNKINNIIDFPPSDSRDILDELDLLDNSDPSD</sequence>
<accession>A0A318T8R8</accession>
<evidence type="ECO:0000313" key="1">
    <source>
        <dbReference type="EMBL" id="PYF01431.1"/>
    </source>
</evidence>
<keyword evidence="2" id="KW-1185">Reference proteome</keyword>
<organism evidence="1 2">
    <name type="scientific">Ureibacillus chungkukjangi</name>
    <dbReference type="NCBI Taxonomy" id="1202712"/>
    <lineage>
        <taxon>Bacteria</taxon>
        <taxon>Bacillati</taxon>
        <taxon>Bacillota</taxon>
        <taxon>Bacilli</taxon>
        <taxon>Bacillales</taxon>
        <taxon>Caryophanaceae</taxon>
        <taxon>Ureibacillus</taxon>
    </lineage>
</organism>